<dbReference type="CDD" id="cd00180">
    <property type="entry name" value="PKc"/>
    <property type="match status" value="1"/>
</dbReference>
<feature type="compositionally biased region" description="Pro residues" evidence="6">
    <location>
        <begin position="548"/>
        <end position="557"/>
    </location>
</feature>
<dbReference type="SMART" id="SM00220">
    <property type="entry name" value="S_TKc"/>
    <property type="match status" value="1"/>
</dbReference>
<feature type="region of interest" description="Disordered" evidence="6">
    <location>
        <begin position="517"/>
        <end position="559"/>
    </location>
</feature>
<evidence type="ECO:0000259" key="7">
    <source>
        <dbReference type="PROSITE" id="PS50011"/>
    </source>
</evidence>
<evidence type="ECO:0000256" key="1">
    <source>
        <dbReference type="ARBA" id="ARBA00022679"/>
    </source>
</evidence>
<comment type="caution">
    <text evidence="8">The sequence shown here is derived from an EMBL/GenBank/DDBJ whole genome shotgun (WGS) entry which is preliminary data.</text>
</comment>
<dbReference type="InterPro" id="IPR008271">
    <property type="entry name" value="Ser/Thr_kinase_AS"/>
</dbReference>
<evidence type="ECO:0000256" key="3">
    <source>
        <dbReference type="ARBA" id="ARBA00022777"/>
    </source>
</evidence>
<feature type="region of interest" description="Disordered" evidence="6">
    <location>
        <begin position="100"/>
        <end position="131"/>
    </location>
</feature>
<dbReference type="PANTHER" id="PTHR11042:SF138">
    <property type="entry name" value="SERINE_THREONINE-PROTEIN KINASE IKS1-RELATED"/>
    <property type="match status" value="1"/>
</dbReference>
<dbReference type="GO" id="GO:0004672">
    <property type="term" value="F:protein kinase activity"/>
    <property type="evidence" value="ECO:0007669"/>
    <property type="project" value="InterPro"/>
</dbReference>
<evidence type="ECO:0000256" key="5">
    <source>
        <dbReference type="ARBA" id="ARBA00037982"/>
    </source>
</evidence>
<dbReference type="Proteomes" id="UP001050691">
    <property type="component" value="Unassembled WGS sequence"/>
</dbReference>
<evidence type="ECO:0000256" key="6">
    <source>
        <dbReference type="SAM" id="MobiDB-lite"/>
    </source>
</evidence>
<dbReference type="Gene3D" id="1.10.510.10">
    <property type="entry name" value="Transferase(Phosphotransferase) domain 1"/>
    <property type="match status" value="1"/>
</dbReference>
<dbReference type="GO" id="GO:0005634">
    <property type="term" value="C:nucleus"/>
    <property type="evidence" value="ECO:0007669"/>
    <property type="project" value="TreeGrafter"/>
</dbReference>
<gene>
    <name evidence="8" type="ORF">Clacol_004457</name>
</gene>
<evidence type="ECO:0000256" key="4">
    <source>
        <dbReference type="ARBA" id="ARBA00022840"/>
    </source>
</evidence>
<dbReference type="GO" id="GO:0005737">
    <property type="term" value="C:cytoplasm"/>
    <property type="evidence" value="ECO:0007669"/>
    <property type="project" value="TreeGrafter"/>
</dbReference>
<dbReference type="PANTHER" id="PTHR11042">
    <property type="entry name" value="EUKARYOTIC TRANSLATION INITIATION FACTOR 2-ALPHA KINASE EIF2-ALPHA KINASE -RELATED"/>
    <property type="match status" value="1"/>
</dbReference>
<dbReference type="InterPro" id="IPR000719">
    <property type="entry name" value="Prot_kinase_dom"/>
</dbReference>
<dbReference type="Pfam" id="PF00069">
    <property type="entry name" value="Pkinase"/>
    <property type="match status" value="1"/>
</dbReference>
<name>A0AAV5A6H5_9AGAM</name>
<reference evidence="8" key="1">
    <citation type="submission" date="2021-10" db="EMBL/GenBank/DDBJ databases">
        <title>De novo Genome Assembly of Clathrus columnatus (Basidiomycota, Fungi) Using Illumina and Nanopore Sequence Data.</title>
        <authorList>
            <person name="Ogiso-Tanaka E."/>
            <person name="Itagaki H."/>
            <person name="Hosoya T."/>
            <person name="Hosaka K."/>
        </authorList>
    </citation>
    <scope>NUCLEOTIDE SEQUENCE</scope>
    <source>
        <strain evidence="8">MO-923</strain>
    </source>
</reference>
<protein>
    <recommendedName>
        <fullName evidence="7">Protein kinase domain-containing protein</fullName>
    </recommendedName>
</protein>
<sequence>MTSSYSNTPPPSPRRELIPILHGSHQVVLYNPTSHAVSIREHEPTGTQVTAKSRALFCPYCDRPFDVDVDPTRIRTTTPAGQSSRAHNYFQLLEIANESSRPSTPFASPRASASPTSSPSTTRLSPNRGGISSENMAEGYFVAFFREEYRLGMGANGSRFAVKKIAVGQSQDYLLNTLREVRLLETLHHPNIVTYHHSWLETCRFSSFGPAVPTLFVLMQWAEGGSLDDFIRMRLGIPSQNSEVQDNDDEPRSRSSRIRAFRSAQVRPEVRRAQREDSQRVERGRAIHFLNATEIKSIFNDVVSGLGFLHAKAILHLDLKPGNVLLTYDEGRLIPRAMLSDFGTYQDMLRPYRARTGITGTLEYTAPESLSVDVNPSSKSDMWSLGMILHILLFFRLPYDHVEDSDIMKLEREVRNYKGYKTLLLVFYASEKPMNPPARFKPTLEITAACKRRGVPRAALILLEELLTINPRTRPSCEQILAVLREGKLDPLNRDSSSDEERGTLVPIVSVQRDISPPRPVRIQSSDSSSLDSDTDSFDERKPLLTLPAPPPPPSPLSPAINSPLSRYLGLGPISRWIQAKTPGWIWSLQPGKVFKSTVLVLKIMSLSQLCRNIPSRPIVLCGVVVLAVLDIWTDRLSTSAVLGLMHLSILSLGRARCLTKERDIY</sequence>
<evidence type="ECO:0000313" key="9">
    <source>
        <dbReference type="Proteomes" id="UP001050691"/>
    </source>
</evidence>
<evidence type="ECO:0000256" key="2">
    <source>
        <dbReference type="ARBA" id="ARBA00022741"/>
    </source>
</evidence>
<keyword evidence="4" id="KW-0067">ATP-binding</keyword>
<dbReference type="InterPro" id="IPR050339">
    <property type="entry name" value="CC_SR_Kinase"/>
</dbReference>
<dbReference type="SUPFAM" id="SSF56112">
    <property type="entry name" value="Protein kinase-like (PK-like)"/>
    <property type="match status" value="1"/>
</dbReference>
<dbReference type="Gene3D" id="3.30.200.20">
    <property type="entry name" value="Phosphorylase Kinase, domain 1"/>
    <property type="match status" value="1"/>
</dbReference>
<dbReference type="AlphaFoldDB" id="A0AAV5A6H5"/>
<dbReference type="PROSITE" id="PS50011">
    <property type="entry name" value="PROTEIN_KINASE_DOM"/>
    <property type="match status" value="1"/>
</dbReference>
<comment type="similarity">
    <text evidence="5">Belongs to the protein kinase superfamily. Ser/Thr protein kinase family. GCN2 subfamily.</text>
</comment>
<accession>A0AAV5A6H5</accession>
<keyword evidence="2" id="KW-0547">Nucleotide-binding</keyword>
<organism evidence="8 9">
    <name type="scientific">Clathrus columnatus</name>
    <dbReference type="NCBI Taxonomy" id="1419009"/>
    <lineage>
        <taxon>Eukaryota</taxon>
        <taxon>Fungi</taxon>
        <taxon>Dikarya</taxon>
        <taxon>Basidiomycota</taxon>
        <taxon>Agaricomycotina</taxon>
        <taxon>Agaricomycetes</taxon>
        <taxon>Phallomycetidae</taxon>
        <taxon>Phallales</taxon>
        <taxon>Clathraceae</taxon>
        <taxon>Clathrus</taxon>
    </lineage>
</organism>
<keyword evidence="1" id="KW-0808">Transferase</keyword>
<dbReference type="GO" id="GO:0005524">
    <property type="term" value="F:ATP binding"/>
    <property type="evidence" value="ECO:0007669"/>
    <property type="project" value="UniProtKB-KW"/>
</dbReference>
<keyword evidence="9" id="KW-1185">Reference proteome</keyword>
<feature type="compositionally biased region" description="Low complexity" evidence="6">
    <location>
        <begin position="100"/>
        <end position="126"/>
    </location>
</feature>
<evidence type="ECO:0000313" key="8">
    <source>
        <dbReference type="EMBL" id="GJJ10231.1"/>
    </source>
</evidence>
<dbReference type="PROSITE" id="PS00108">
    <property type="entry name" value="PROTEIN_KINASE_ST"/>
    <property type="match status" value="1"/>
</dbReference>
<dbReference type="EMBL" id="BPWL01000005">
    <property type="protein sequence ID" value="GJJ10231.1"/>
    <property type="molecule type" value="Genomic_DNA"/>
</dbReference>
<proteinExistence type="inferred from homology"/>
<keyword evidence="3" id="KW-0418">Kinase</keyword>
<feature type="domain" description="Protein kinase" evidence="7">
    <location>
        <begin position="130"/>
        <end position="493"/>
    </location>
</feature>
<dbReference type="InterPro" id="IPR011009">
    <property type="entry name" value="Kinase-like_dom_sf"/>
</dbReference>